<feature type="signal peptide" evidence="2">
    <location>
        <begin position="1"/>
        <end position="17"/>
    </location>
</feature>
<accession>A0A914QXQ3</accession>
<evidence type="ECO:0000259" key="3">
    <source>
        <dbReference type="PROSITE" id="PS50041"/>
    </source>
</evidence>
<dbReference type="Proteomes" id="UP000887578">
    <property type="component" value="Unplaced"/>
</dbReference>
<keyword evidence="1" id="KW-1015">Disulfide bond</keyword>
<evidence type="ECO:0000313" key="5">
    <source>
        <dbReference type="WBParaSite" id="PDA_v2.g3838.t1"/>
    </source>
</evidence>
<dbReference type="InterPro" id="IPR016187">
    <property type="entry name" value="CTDL_fold"/>
</dbReference>
<dbReference type="PROSITE" id="PS50041">
    <property type="entry name" value="C_TYPE_LECTIN_2"/>
    <property type="match status" value="1"/>
</dbReference>
<dbReference type="PROSITE" id="PS00615">
    <property type="entry name" value="C_TYPE_LECTIN_1"/>
    <property type="match status" value="1"/>
</dbReference>
<sequence>MMLLALLCMLPLIMVSGACPDGLIPSINDPTNCYKFVENKTNWFGADQYCLGIGGSLTSVHDMIENMYISGEAGTIFHDSTSSDFWIGANNILSPGKWFWVDNSTFDFTDWDNGQPQNATGTVCVSSNLNGAKWLSADCFKAKPFVCLVKAKPNPTICSDSWTYYQKTGFCYKAIRPSTTWYDAEMLCIKEQSHLASIHSYDENLFVTCNNLLQLIRALKCFF</sequence>
<dbReference type="InterPro" id="IPR050111">
    <property type="entry name" value="C-type_lectin/snaclec_domain"/>
</dbReference>
<dbReference type="InterPro" id="IPR018378">
    <property type="entry name" value="C-type_lectin_CS"/>
</dbReference>
<evidence type="ECO:0000256" key="1">
    <source>
        <dbReference type="ARBA" id="ARBA00023157"/>
    </source>
</evidence>
<keyword evidence="2" id="KW-0732">Signal</keyword>
<dbReference type="CDD" id="cd00037">
    <property type="entry name" value="CLECT"/>
    <property type="match status" value="2"/>
</dbReference>
<proteinExistence type="predicted"/>
<protein>
    <submittedName>
        <fullName evidence="5">C-type lectin domain-containing protein</fullName>
    </submittedName>
</protein>
<keyword evidence="4" id="KW-1185">Reference proteome</keyword>
<dbReference type="AlphaFoldDB" id="A0A914QXQ3"/>
<evidence type="ECO:0000313" key="4">
    <source>
        <dbReference type="Proteomes" id="UP000887578"/>
    </source>
</evidence>
<dbReference type="WBParaSite" id="PDA_v2.g3838.t1">
    <property type="protein sequence ID" value="PDA_v2.g3838.t1"/>
    <property type="gene ID" value="PDA_v2.g3838"/>
</dbReference>
<dbReference type="InterPro" id="IPR001304">
    <property type="entry name" value="C-type_lectin-like"/>
</dbReference>
<dbReference type="PANTHER" id="PTHR22803">
    <property type="entry name" value="MANNOSE, PHOSPHOLIPASE, LECTIN RECEPTOR RELATED"/>
    <property type="match status" value="1"/>
</dbReference>
<dbReference type="InterPro" id="IPR016186">
    <property type="entry name" value="C-type_lectin-like/link_sf"/>
</dbReference>
<name>A0A914QXQ3_9BILA</name>
<organism evidence="4 5">
    <name type="scientific">Panagrolaimus davidi</name>
    <dbReference type="NCBI Taxonomy" id="227884"/>
    <lineage>
        <taxon>Eukaryota</taxon>
        <taxon>Metazoa</taxon>
        <taxon>Ecdysozoa</taxon>
        <taxon>Nematoda</taxon>
        <taxon>Chromadorea</taxon>
        <taxon>Rhabditida</taxon>
        <taxon>Tylenchina</taxon>
        <taxon>Panagrolaimomorpha</taxon>
        <taxon>Panagrolaimoidea</taxon>
        <taxon>Panagrolaimidae</taxon>
        <taxon>Panagrolaimus</taxon>
    </lineage>
</organism>
<dbReference type="SMART" id="SM00034">
    <property type="entry name" value="CLECT"/>
    <property type="match status" value="1"/>
</dbReference>
<feature type="domain" description="C-type lectin" evidence="3">
    <location>
        <begin position="29"/>
        <end position="148"/>
    </location>
</feature>
<evidence type="ECO:0000256" key="2">
    <source>
        <dbReference type="SAM" id="SignalP"/>
    </source>
</evidence>
<dbReference type="Pfam" id="PF00059">
    <property type="entry name" value="Lectin_C"/>
    <property type="match status" value="1"/>
</dbReference>
<feature type="chain" id="PRO_5036988437" evidence="2">
    <location>
        <begin position="18"/>
        <end position="223"/>
    </location>
</feature>
<dbReference type="Gene3D" id="3.10.100.10">
    <property type="entry name" value="Mannose-Binding Protein A, subunit A"/>
    <property type="match status" value="2"/>
</dbReference>
<reference evidence="5" key="1">
    <citation type="submission" date="2022-11" db="UniProtKB">
        <authorList>
            <consortium name="WormBaseParasite"/>
        </authorList>
    </citation>
    <scope>IDENTIFICATION</scope>
</reference>
<dbReference type="SUPFAM" id="SSF56436">
    <property type="entry name" value="C-type lectin-like"/>
    <property type="match status" value="2"/>
</dbReference>